<keyword evidence="2" id="KW-1185">Reference proteome</keyword>
<protein>
    <recommendedName>
        <fullName evidence="3">Tail fiber protein</fullName>
    </recommendedName>
</protein>
<evidence type="ECO:0008006" key="3">
    <source>
        <dbReference type="Google" id="ProtNLM"/>
    </source>
</evidence>
<accession>A0ABU0RSA2</accession>
<dbReference type="EMBL" id="JAUSZS010000004">
    <property type="protein sequence ID" value="MDQ0933810.1"/>
    <property type="molecule type" value="Genomic_DNA"/>
</dbReference>
<evidence type="ECO:0000313" key="1">
    <source>
        <dbReference type="EMBL" id="MDQ0933810.1"/>
    </source>
</evidence>
<dbReference type="Proteomes" id="UP001223072">
    <property type="component" value="Unassembled WGS sequence"/>
</dbReference>
<comment type="caution">
    <text evidence="1">The sequence shown here is derived from an EMBL/GenBank/DDBJ whole genome shotgun (WGS) entry which is preliminary data.</text>
</comment>
<organism evidence="1 2">
    <name type="scientific">Streptomyces turgidiscabies</name>
    <dbReference type="NCBI Taxonomy" id="85558"/>
    <lineage>
        <taxon>Bacteria</taxon>
        <taxon>Bacillati</taxon>
        <taxon>Actinomycetota</taxon>
        <taxon>Actinomycetes</taxon>
        <taxon>Kitasatosporales</taxon>
        <taxon>Streptomycetaceae</taxon>
        <taxon>Streptomyces</taxon>
    </lineage>
</organism>
<dbReference type="RefSeq" id="WP_307627525.1">
    <property type="nucleotide sequence ID" value="NZ_JAUSZS010000004.1"/>
</dbReference>
<sequence length="246" mass="25411">MPRQLDQLPPDATSLARRLVALERQVKELRAARRLGAATASRIRLYAADGTTLLAELAPDASGGGGLWTRGLQSPLNISSYLGAGELSFRPVEDDLVQVPGGVTYASDAFQYSDLTLSSGAVAATDHQALLRLESVFAGQTPYAYLQSENGGECGLDVSGILTAGSLAWGQAAITPSAANVPTSLAVTGLSLKGTTFLGYATATTSTPGSQVTGVSTTSVTASGLTVWATRTNTSQVFVNWMVIGL</sequence>
<gene>
    <name evidence="1" type="ORF">QFZ49_003750</name>
</gene>
<reference evidence="1 2" key="1">
    <citation type="submission" date="2023-07" db="EMBL/GenBank/DDBJ databases">
        <title>Comparative genomics of wheat-associated soil bacteria to identify genetic determinants of phenazine resistance.</title>
        <authorList>
            <person name="Mouncey N."/>
        </authorList>
    </citation>
    <scope>NUCLEOTIDE SEQUENCE [LARGE SCALE GENOMIC DNA]</scope>
    <source>
        <strain evidence="1 2">W2I16</strain>
    </source>
</reference>
<evidence type="ECO:0000313" key="2">
    <source>
        <dbReference type="Proteomes" id="UP001223072"/>
    </source>
</evidence>
<proteinExistence type="predicted"/>
<name>A0ABU0RSA2_9ACTN</name>